<proteinExistence type="predicted"/>
<dbReference type="GO" id="GO:0008168">
    <property type="term" value="F:methyltransferase activity"/>
    <property type="evidence" value="ECO:0007669"/>
    <property type="project" value="UniProtKB-KW"/>
</dbReference>
<dbReference type="GO" id="GO:0032259">
    <property type="term" value="P:methylation"/>
    <property type="evidence" value="ECO:0007669"/>
    <property type="project" value="UniProtKB-KW"/>
</dbReference>
<dbReference type="RefSeq" id="WP_162657337.1">
    <property type="nucleotide sequence ID" value="NZ_LR593887.1"/>
</dbReference>
<sequence>MAWEEIPDAPMENFNVFLHELRTRELRKMPPGGKTVLSGGAAGGWYFDWMRECYPSLTKHIGVEAYQSKPDDLPPEAVWISNYLGNMHDVKNGEADLVFAGQTVEHMWPDDLANFLCESHRVLSDGGVLVMDSPNRRVTKWYHWHHPQHTAEFNVEEIVEITKAAGFDIIDVRGVWLCYGAEDHCLLPYEATVPFPSWPWKRRVALSASRPEDCFSWWLEARKSNRQPNRELVSKLTQAVYDEAFAAAQTREFVRDGIHPEGGGQNRLFRVEANAPGYVLFGPYVPLRPGKHRVIFRIGKAHSAADLPANTPACVLDMANEGGAKVHGSRTVTVGEIPKGDFAEFALDFELTETAFGSEFRLFTHGAVPLVIRTLRQVVEVEQDARYFAN</sequence>
<dbReference type="KEGG" id="tim:GMBLW1_18270"/>
<dbReference type="InParanoid" id="A0A6C2YLY1"/>
<dbReference type="AlphaFoldDB" id="A0A6C2YLY1"/>
<evidence type="ECO:0000313" key="2">
    <source>
        <dbReference type="Proteomes" id="UP000464378"/>
    </source>
</evidence>
<protein>
    <recommendedName>
        <fullName evidence="3">Methyltransferase type 11 domain-containing protein</fullName>
    </recommendedName>
</protein>
<dbReference type="InterPro" id="IPR029063">
    <property type="entry name" value="SAM-dependent_MTases_sf"/>
</dbReference>
<dbReference type="EMBL" id="LR586016">
    <property type="protein sequence ID" value="VIP02133.1"/>
    <property type="molecule type" value="Genomic_DNA"/>
</dbReference>
<dbReference type="Pfam" id="PF13489">
    <property type="entry name" value="Methyltransf_23"/>
    <property type="match status" value="1"/>
</dbReference>
<dbReference type="Proteomes" id="UP000464378">
    <property type="component" value="Chromosome"/>
</dbReference>
<dbReference type="EMBL" id="LR593887">
    <property type="protein sequence ID" value="VTS00485.1"/>
    <property type="molecule type" value="Genomic_DNA"/>
</dbReference>
<gene>
    <name evidence="1" type="ORF">GMBLW1_18270</name>
</gene>
<keyword evidence="2" id="KW-1185">Reference proteome</keyword>
<organism evidence="1">
    <name type="scientific">Tuwongella immobilis</name>
    <dbReference type="NCBI Taxonomy" id="692036"/>
    <lineage>
        <taxon>Bacteria</taxon>
        <taxon>Pseudomonadati</taxon>
        <taxon>Planctomycetota</taxon>
        <taxon>Planctomycetia</taxon>
        <taxon>Gemmatales</taxon>
        <taxon>Gemmataceae</taxon>
        <taxon>Tuwongella</taxon>
    </lineage>
</organism>
<reference evidence="1" key="1">
    <citation type="submission" date="2019-04" db="EMBL/GenBank/DDBJ databases">
        <authorList>
            <consortium name="Science for Life Laboratories"/>
        </authorList>
    </citation>
    <scope>NUCLEOTIDE SEQUENCE</scope>
    <source>
        <strain evidence="1">MBLW1</strain>
    </source>
</reference>
<dbReference type="Gene3D" id="3.40.50.150">
    <property type="entry name" value="Vaccinia Virus protein VP39"/>
    <property type="match status" value="1"/>
</dbReference>
<evidence type="ECO:0000313" key="1">
    <source>
        <dbReference type="EMBL" id="VIP02133.1"/>
    </source>
</evidence>
<evidence type="ECO:0008006" key="3">
    <source>
        <dbReference type="Google" id="ProtNLM"/>
    </source>
</evidence>
<dbReference type="SUPFAM" id="SSF53335">
    <property type="entry name" value="S-adenosyl-L-methionine-dependent methyltransferases"/>
    <property type="match status" value="1"/>
</dbReference>
<keyword evidence="1" id="KW-0489">Methyltransferase</keyword>
<accession>A0A6C2YLY1</accession>
<keyword evidence="1" id="KW-0808">Transferase</keyword>
<name>A0A6C2YLY1_9BACT</name>